<proteinExistence type="predicted"/>
<dbReference type="FunFam" id="3.40.50.10110:FF:000003">
    <property type="entry name" value="DNA polymerase III holoenzyme chi subunit"/>
    <property type="match status" value="1"/>
</dbReference>
<dbReference type="Proteomes" id="UP000234345">
    <property type="component" value="Unassembled WGS sequence"/>
</dbReference>
<dbReference type="AlphaFoldDB" id="A0A7Z7IVD9"/>
<gene>
    <name evidence="1" type="primary">holC</name>
    <name evidence="1" type="ORF">XFF6991_150011</name>
</gene>
<dbReference type="NCBIfam" id="NF004346">
    <property type="entry name" value="PRK05728.1-2"/>
    <property type="match status" value="1"/>
</dbReference>
<organism evidence="1 2">
    <name type="scientific">Xanthomonas campestris pv. phaseoli</name>
    <dbReference type="NCBI Taxonomy" id="317013"/>
    <lineage>
        <taxon>Bacteria</taxon>
        <taxon>Pseudomonadati</taxon>
        <taxon>Pseudomonadota</taxon>
        <taxon>Gammaproteobacteria</taxon>
        <taxon>Lysobacterales</taxon>
        <taxon>Lysobacteraceae</taxon>
        <taxon>Xanthomonas</taxon>
    </lineage>
</organism>
<dbReference type="InterPro" id="IPR036768">
    <property type="entry name" value="PolIII_chi_sf"/>
</dbReference>
<evidence type="ECO:0000313" key="1">
    <source>
        <dbReference type="EMBL" id="SOO22250.1"/>
    </source>
</evidence>
<dbReference type="PANTHER" id="PTHR38767:SF1">
    <property type="entry name" value="DNA POLYMERASE III SUBUNIT CHI"/>
    <property type="match status" value="1"/>
</dbReference>
<dbReference type="Pfam" id="PF04364">
    <property type="entry name" value="DNA_pol3_chi"/>
    <property type="match status" value="1"/>
</dbReference>
<name>A0A7Z7IVD9_XANCH</name>
<dbReference type="SUPFAM" id="SSF102400">
    <property type="entry name" value="DNA polymerase III chi subunit"/>
    <property type="match status" value="1"/>
</dbReference>
<dbReference type="GO" id="GO:0006260">
    <property type="term" value="P:DNA replication"/>
    <property type="evidence" value="ECO:0007669"/>
    <property type="project" value="InterPro"/>
</dbReference>
<evidence type="ECO:0000313" key="2">
    <source>
        <dbReference type="Proteomes" id="UP000234345"/>
    </source>
</evidence>
<dbReference type="PANTHER" id="PTHR38767">
    <property type="entry name" value="DNA POLYMERASE III SUBUNIT CHI"/>
    <property type="match status" value="1"/>
</dbReference>
<accession>A0A7Z7IVD9</accession>
<comment type="caution">
    <text evidence="1">The sequence shown here is derived from an EMBL/GenBank/DDBJ whole genome shotgun (WGS) entry which is preliminary data.</text>
</comment>
<dbReference type="Gene3D" id="3.40.50.10110">
    <property type="entry name" value="DNA polymerase III subunit chi"/>
    <property type="match status" value="1"/>
</dbReference>
<dbReference type="InterPro" id="IPR007459">
    <property type="entry name" value="DNA_pol3_chi"/>
</dbReference>
<protein>
    <submittedName>
        <fullName evidence="1">DNA polymerase III holoenzyme chi subunit</fullName>
    </submittedName>
</protein>
<sequence length="154" mass="17421">MPNPFSLPFRDLTMPRADFYLIAKPRFLNEPLRLVCELARKANDANLSTLILARDAEQAEALDDLLWAFDDEAYVPHQIAGTDEEDELAPVLIAAPEFAAPSRPLVINLRDDPYLGACDRVLEVVPADPAAREPLRERWKQYKALGLELTKYDM</sequence>
<dbReference type="GO" id="GO:0003887">
    <property type="term" value="F:DNA-directed DNA polymerase activity"/>
    <property type="evidence" value="ECO:0007669"/>
    <property type="project" value="InterPro"/>
</dbReference>
<dbReference type="GO" id="GO:0032298">
    <property type="term" value="P:positive regulation of DNA-templated DNA replication initiation"/>
    <property type="evidence" value="ECO:0007669"/>
    <property type="project" value="TreeGrafter"/>
</dbReference>
<dbReference type="EMBL" id="OCZC01000043">
    <property type="protein sequence ID" value="SOO22250.1"/>
    <property type="molecule type" value="Genomic_DNA"/>
</dbReference>
<dbReference type="GO" id="GO:0003677">
    <property type="term" value="F:DNA binding"/>
    <property type="evidence" value="ECO:0007669"/>
    <property type="project" value="InterPro"/>
</dbReference>
<reference evidence="1 2" key="1">
    <citation type="submission" date="2017-10" db="EMBL/GenBank/DDBJ databases">
        <authorList>
            <person name="Regsiter A."/>
            <person name="William W."/>
        </authorList>
    </citation>
    <scope>NUCLEOTIDE SEQUENCE [LARGE SCALE GENOMIC DNA]</scope>
    <source>
        <strain evidence="1 2">CFBP6991</strain>
    </source>
</reference>